<comment type="caution">
    <text evidence="7">The sequence shown here is derived from an EMBL/GenBank/DDBJ whole genome shotgun (WGS) entry which is preliminary data.</text>
</comment>
<dbReference type="Gene3D" id="3.40.1090.10">
    <property type="entry name" value="Cytosolic phospholipase A2 catalytic domain"/>
    <property type="match status" value="1"/>
</dbReference>
<comment type="caution">
    <text evidence="4">Lacks conserved residue(s) required for the propagation of feature annotation.</text>
</comment>
<dbReference type="CDD" id="cd07229">
    <property type="entry name" value="Pat_TGL3_like"/>
    <property type="match status" value="1"/>
</dbReference>
<dbReference type="InterPro" id="IPR016035">
    <property type="entry name" value="Acyl_Trfase/lysoPLipase"/>
</dbReference>
<dbReference type="Pfam" id="PF01734">
    <property type="entry name" value="Patatin"/>
    <property type="match status" value="1"/>
</dbReference>
<protein>
    <submittedName>
        <fullName evidence="7">Acyl transferase/acyl hydrolase/lysophospholipase</fullName>
    </submittedName>
</protein>
<dbReference type="SUPFAM" id="SSF52151">
    <property type="entry name" value="FabD/lysophospholipase-like"/>
    <property type="match status" value="1"/>
</dbReference>
<keyword evidence="5" id="KW-0472">Membrane</keyword>
<keyword evidence="5" id="KW-0812">Transmembrane</keyword>
<gene>
    <name evidence="7" type="ORF">BZA70DRAFT_283769</name>
</gene>
<dbReference type="GO" id="GO:0016740">
    <property type="term" value="F:transferase activity"/>
    <property type="evidence" value="ECO:0007669"/>
    <property type="project" value="UniProtKB-KW"/>
</dbReference>
<accession>A0ABR1EZN9</accession>
<evidence type="ECO:0000256" key="1">
    <source>
        <dbReference type="ARBA" id="ARBA00022801"/>
    </source>
</evidence>
<evidence type="ECO:0000256" key="4">
    <source>
        <dbReference type="PROSITE-ProRule" id="PRU01161"/>
    </source>
</evidence>
<dbReference type="EMBL" id="JBBJBU010000013">
    <property type="protein sequence ID" value="KAK7203066.1"/>
    <property type="molecule type" value="Genomic_DNA"/>
</dbReference>
<dbReference type="InterPro" id="IPR050301">
    <property type="entry name" value="NTE"/>
</dbReference>
<keyword evidence="7" id="KW-0808">Transferase</keyword>
<evidence type="ECO:0000259" key="6">
    <source>
        <dbReference type="PROSITE" id="PS51635"/>
    </source>
</evidence>
<evidence type="ECO:0000256" key="2">
    <source>
        <dbReference type="ARBA" id="ARBA00022963"/>
    </source>
</evidence>
<dbReference type="GeneID" id="90039003"/>
<organism evidence="7 8">
    <name type="scientific">Myxozyma melibiosi</name>
    <dbReference type="NCBI Taxonomy" id="54550"/>
    <lineage>
        <taxon>Eukaryota</taxon>
        <taxon>Fungi</taxon>
        <taxon>Dikarya</taxon>
        <taxon>Ascomycota</taxon>
        <taxon>Saccharomycotina</taxon>
        <taxon>Lipomycetes</taxon>
        <taxon>Lipomycetales</taxon>
        <taxon>Lipomycetaceae</taxon>
        <taxon>Myxozyma</taxon>
    </lineage>
</organism>
<keyword evidence="1 7" id="KW-0378">Hydrolase</keyword>
<evidence type="ECO:0000313" key="8">
    <source>
        <dbReference type="Proteomes" id="UP001498771"/>
    </source>
</evidence>
<dbReference type="Pfam" id="PF11815">
    <property type="entry name" value="DUF3336"/>
    <property type="match status" value="1"/>
</dbReference>
<dbReference type="InterPro" id="IPR021771">
    <property type="entry name" value="Triacylglycerol_lipase_N"/>
</dbReference>
<reference evidence="7 8" key="1">
    <citation type="submission" date="2024-03" db="EMBL/GenBank/DDBJ databases">
        <title>Genome-scale model development and genomic sequencing of the oleaginous clade Lipomyces.</title>
        <authorList>
            <consortium name="Lawrence Berkeley National Laboratory"/>
            <person name="Czajka J.J."/>
            <person name="Han Y."/>
            <person name="Kim J."/>
            <person name="Mondo S.J."/>
            <person name="Hofstad B.A."/>
            <person name="Robles A."/>
            <person name="Haridas S."/>
            <person name="Riley R."/>
            <person name="LaButti K."/>
            <person name="Pangilinan J."/>
            <person name="Andreopoulos W."/>
            <person name="Lipzen A."/>
            <person name="Yan J."/>
            <person name="Wang M."/>
            <person name="Ng V."/>
            <person name="Grigoriev I.V."/>
            <person name="Spatafora J.W."/>
            <person name="Magnuson J.K."/>
            <person name="Baker S.E."/>
            <person name="Pomraning K.R."/>
        </authorList>
    </citation>
    <scope>NUCLEOTIDE SEQUENCE [LARGE SCALE GENOMIC DNA]</scope>
    <source>
        <strain evidence="7 8">Phaff 52-87</strain>
    </source>
</reference>
<proteinExistence type="predicted"/>
<evidence type="ECO:0000313" key="7">
    <source>
        <dbReference type="EMBL" id="KAK7203066.1"/>
    </source>
</evidence>
<keyword evidence="2" id="KW-0442">Lipid degradation</keyword>
<dbReference type="Proteomes" id="UP001498771">
    <property type="component" value="Unassembled WGS sequence"/>
</dbReference>
<dbReference type="PANTHER" id="PTHR14226">
    <property type="entry name" value="NEUROPATHY TARGET ESTERASE/SWISS CHEESE D.MELANOGASTER"/>
    <property type="match status" value="1"/>
</dbReference>
<dbReference type="InterPro" id="IPR002641">
    <property type="entry name" value="PNPLA_dom"/>
</dbReference>
<feature type="domain" description="PNPLA" evidence="6">
    <location>
        <begin position="181"/>
        <end position="363"/>
    </location>
</feature>
<feature type="transmembrane region" description="Helical" evidence="5">
    <location>
        <begin position="6"/>
        <end position="29"/>
    </location>
</feature>
<keyword evidence="3" id="KW-0443">Lipid metabolism</keyword>
<evidence type="ECO:0000256" key="3">
    <source>
        <dbReference type="ARBA" id="ARBA00023098"/>
    </source>
</evidence>
<dbReference type="PROSITE" id="PS51635">
    <property type="entry name" value="PNPLA"/>
    <property type="match status" value="1"/>
</dbReference>
<keyword evidence="5" id="KW-1133">Transmembrane helix</keyword>
<dbReference type="GO" id="GO:0016787">
    <property type="term" value="F:hydrolase activity"/>
    <property type="evidence" value="ECO:0007669"/>
    <property type="project" value="UniProtKB-KW"/>
</dbReference>
<dbReference type="RefSeq" id="XP_064766099.1">
    <property type="nucleotide sequence ID" value="XM_064913491.1"/>
</dbReference>
<name>A0ABR1EZN9_9ASCO</name>
<dbReference type="PANTHER" id="PTHR14226:SF44">
    <property type="entry name" value="TRIACYLGLYCEROL LIPASE 3"/>
    <property type="match status" value="1"/>
</dbReference>
<keyword evidence="8" id="KW-1185">Reference proteome</keyword>
<sequence>MNNLWRTYAFFVDFLFSLLSTVAEVAMFWHTRMWSVILGSRPESRILQQMGECETYEEWMDLAFELDSVLGNDLWRANPKSDLYDYKLISERLDMIMEMKEMGDVISLTNNIRSGLVRNLGNIANKKLFTYTGTKFLIEKYNLEVIDSFNFLLEHPLSTLSVQAKLDLVHDTRQSYGLSTLVLQGGVLFGLCHLGVVRALHEHQLLPRIITGVGVGALIASLVCIHRDDELPEFLDGNGINLSAFGSQDPEVQSKDAWTRIKRFVTKGYLLDIQVLQQVVRDNTGDLTFEEAYARTRRVLNISVHSDDKYVPNLFNYLTTPNVLIWSAACASNALPGLFEEILLMCKNEHGQIVPWMPTGSTIKWKSWTATPRAEREAPYTRVSELFNVNHFIVSQARPYIAPFIMQDFHQGESSWRIKLLRLVAFEIRHRLSLLETLGLLPDFLHKLFLSDDRRLMNSEIITIAPNLTISDFWRFFVDAPHSREDIRYWSKKGEQSAWFVLPLIRQRCGVEFMLDSVYDVMFRSRNARKL</sequence>
<evidence type="ECO:0000256" key="5">
    <source>
        <dbReference type="SAM" id="Phobius"/>
    </source>
</evidence>